<dbReference type="Gene3D" id="3.40.50.12230">
    <property type="match status" value="1"/>
</dbReference>
<keyword evidence="7" id="KW-1185">Reference proteome</keyword>
<keyword evidence="2" id="KW-0808">Transferase</keyword>
<dbReference type="CDD" id="cd08704">
    <property type="entry name" value="Met_tRNA_FMT_C"/>
    <property type="match status" value="1"/>
</dbReference>
<dbReference type="EMBL" id="JADDIV010000003">
    <property type="protein sequence ID" value="MBE7367811.1"/>
    <property type="molecule type" value="Genomic_DNA"/>
</dbReference>
<dbReference type="Pfam" id="PF00551">
    <property type="entry name" value="Formyl_trans_N"/>
    <property type="match status" value="1"/>
</dbReference>
<organism evidence="6 7">
    <name type="scientific">Ramlibacter pallidus</name>
    <dbReference type="NCBI Taxonomy" id="2780087"/>
    <lineage>
        <taxon>Bacteria</taxon>
        <taxon>Pseudomonadati</taxon>
        <taxon>Pseudomonadota</taxon>
        <taxon>Betaproteobacteria</taxon>
        <taxon>Burkholderiales</taxon>
        <taxon>Comamonadaceae</taxon>
        <taxon>Ramlibacter</taxon>
    </lineage>
</organism>
<dbReference type="Pfam" id="PF02911">
    <property type="entry name" value="Formyl_trans_C"/>
    <property type="match status" value="1"/>
</dbReference>
<dbReference type="InterPro" id="IPR011034">
    <property type="entry name" value="Formyl_transferase-like_C_sf"/>
</dbReference>
<feature type="domain" description="Formyl transferase C-terminal" evidence="5">
    <location>
        <begin position="203"/>
        <end position="300"/>
    </location>
</feature>
<dbReference type="InterPro" id="IPR002376">
    <property type="entry name" value="Formyl_transf_N"/>
</dbReference>
<dbReference type="InterPro" id="IPR044135">
    <property type="entry name" value="Met-tRNA-FMT_C"/>
</dbReference>
<dbReference type="SUPFAM" id="SSF50486">
    <property type="entry name" value="FMT C-terminal domain-like"/>
    <property type="match status" value="1"/>
</dbReference>
<evidence type="ECO:0000313" key="7">
    <source>
        <dbReference type="Proteomes" id="UP000806285"/>
    </source>
</evidence>
<protein>
    <submittedName>
        <fullName evidence="6">Methionyl-tRNA formyltransferase</fullName>
    </submittedName>
</protein>
<comment type="caution">
    <text evidence="6">The sequence shown here is derived from an EMBL/GenBank/DDBJ whole genome shotgun (WGS) entry which is preliminary data.</text>
</comment>
<keyword evidence="3" id="KW-0648">Protein biosynthesis</keyword>
<dbReference type="InterPro" id="IPR036477">
    <property type="entry name" value="Formyl_transf_N_sf"/>
</dbReference>
<reference evidence="6 7" key="1">
    <citation type="submission" date="2020-10" db="EMBL/GenBank/DDBJ databases">
        <title>Ramlibacter sp. HM2 16S ribosomal RNA gene Genome sequencing and assembly.</title>
        <authorList>
            <person name="Kang M."/>
        </authorList>
    </citation>
    <scope>NUCLEOTIDE SEQUENCE [LARGE SCALE GENOMIC DNA]</scope>
    <source>
        <strain evidence="6 7">HM2</strain>
    </source>
</reference>
<proteinExistence type="inferred from homology"/>
<gene>
    <name evidence="6" type="ORF">IM787_09550</name>
</gene>
<evidence type="ECO:0000256" key="2">
    <source>
        <dbReference type="ARBA" id="ARBA00022679"/>
    </source>
</evidence>
<dbReference type="PANTHER" id="PTHR11138">
    <property type="entry name" value="METHIONYL-TRNA FORMYLTRANSFERASE"/>
    <property type="match status" value="1"/>
</dbReference>
<evidence type="ECO:0000259" key="4">
    <source>
        <dbReference type="Pfam" id="PF00551"/>
    </source>
</evidence>
<sequence length="317" mass="34387">MARIAFIGQQEFGKAVLEAFIARGDTIAGVFCVPDKPGARQDALKADALALGLQVFSFASLRSPEAEAAMRSLQADIGIMAYVLQFAPQSFVNIPKHGTIQFHPSLLPSHRGPSSISWPIALGARETGVTIFRPTDGLDEGPVVLQKACTIGPDETLGELYFNKLFPMGVSALLEATDMVLAGRHEERVQDERQATYEGWMHDDECEIHWPGHVDTVYNLIRACNPAPGAWMMLDGVKVRVYDCRKHVVGRFVPGGHKPGDIAGVTENAIVVWAQGGLIEILKLRPEGGGKMGAGDYARQRGLVSEGAWRSYVRPAA</sequence>
<evidence type="ECO:0000256" key="1">
    <source>
        <dbReference type="ARBA" id="ARBA00010699"/>
    </source>
</evidence>
<comment type="similarity">
    <text evidence="1">Belongs to the Fmt family.</text>
</comment>
<accession>A0ABR9S2R6</accession>
<evidence type="ECO:0000256" key="3">
    <source>
        <dbReference type="ARBA" id="ARBA00022917"/>
    </source>
</evidence>
<dbReference type="Proteomes" id="UP000806285">
    <property type="component" value="Unassembled WGS sequence"/>
</dbReference>
<dbReference type="SUPFAM" id="SSF53328">
    <property type="entry name" value="Formyltransferase"/>
    <property type="match status" value="1"/>
</dbReference>
<evidence type="ECO:0000259" key="5">
    <source>
        <dbReference type="Pfam" id="PF02911"/>
    </source>
</evidence>
<dbReference type="PANTHER" id="PTHR11138:SF5">
    <property type="entry name" value="METHIONYL-TRNA FORMYLTRANSFERASE, MITOCHONDRIAL"/>
    <property type="match status" value="1"/>
</dbReference>
<dbReference type="InterPro" id="IPR005793">
    <property type="entry name" value="Formyl_trans_C"/>
</dbReference>
<feature type="domain" description="Formyl transferase N-terminal" evidence="4">
    <location>
        <begin position="3"/>
        <end position="161"/>
    </location>
</feature>
<evidence type="ECO:0000313" key="6">
    <source>
        <dbReference type="EMBL" id="MBE7367811.1"/>
    </source>
</evidence>
<name>A0ABR9S2R6_9BURK</name>